<keyword evidence="8" id="KW-0408">Iron</keyword>
<dbReference type="InterPro" id="IPR043135">
    <property type="entry name" value="Fur_C"/>
</dbReference>
<evidence type="ECO:0000256" key="1">
    <source>
        <dbReference type="ARBA" id="ARBA00007957"/>
    </source>
</evidence>
<keyword evidence="5" id="KW-0238">DNA-binding</keyword>
<dbReference type="Gene3D" id="1.10.10.10">
    <property type="entry name" value="Winged helix-like DNA-binding domain superfamily/Winged helix DNA-binding domain"/>
    <property type="match status" value="1"/>
</dbReference>
<comment type="similarity">
    <text evidence="1">Belongs to the Fur family.</text>
</comment>
<feature type="binding site" evidence="8">
    <location>
        <position position="109"/>
    </location>
    <ligand>
        <name>Fe cation</name>
        <dbReference type="ChEBI" id="CHEBI:24875"/>
    </ligand>
</feature>
<dbReference type="PANTHER" id="PTHR33202:SF7">
    <property type="entry name" value="FERRIC UPTAKE REGULATION PROTEIN"/>
    <property type="match status" value="1"/>
</dbReference>
<gene>
    <name evidence="9" type="ORF">AUJ73_01325</name>
</gene>
<comment type="caution">
    <text evidence="9">The sequence shown here is derived from an EMBL/GenBank/DDBJ whole genome shotgun (WGS) entry which is preliminary data.</text>
</comment>
<dbReference type="InterPro" id="IPR036388">
    <property type="entry name" value="WH-like_DNA-bd_sf"/>
</dbReference>
<accession>A0A1J4TWW5</accession>
<dbReference type="GO" id="GO:0000976">
    <property type="term" value="F:transcription cis-regulatory region binding"/>
    <property type="evidence" value="ECO:0007669"/>
    <property type="project" value="TreeGrafter"/>
</dbReference>
<dbReference type="GO" id="GO:0045892">
    <property type="term" value="P:negative regulation of DNA-templated transcription"/>
    <property type="evidence" value="ECO:0007669"/>
    <property type="project" value="TreeGrafter"/>
</dbReference>
<dbReference type="EMBL" id="MNUY01000018">
    <property type="protein sequence ID" value="OIO15101.1"/>
    <property type="molecule type" value="Genomic_DNA"/>
</dbReference>
<keyword evidence="2" id="KW-0678">Repressor</keyword>
<comment type="cofactor">
    <cofactor evidence="7">
        <name>Zn(2+)</name>
        <dbReference type="ChEBI" id="CHEBI:29105"/>
    </cofactor>
    <text evidence="7">Binds 1 zinc ion per subunit.</text>
</comment>
<feature type="binding site" evidence="8">
    <location>
        <position position="88"/>
    </location>
    <ligand>
        <name>Fe cation</name>
        <dbReference type="ChEBI" id="CHEBI:24875"/>
    </ligand>
</feature>
<evidence type="ECO:0008006" key="11">
    <source>
        <dbReference type="Google" id="ProtNLM"/>
    </source>
</evidence>
<protein>
    <recommendedName>
        <fullName evidence="11">Transcriptional repressor</fullName>
    </recommendedName>
</protein>
<keyword evidence="6" id="KW-0804">Transcription</keyword>
<evidence type="ECO:0000256" key="2">
    <source>
        <dbReference type="ARBA" id="ARBA00022491"/>
    </source>
</evidence>
<reference evidence="9 10" key="1">
    <citation type="journal article" date="2016" name="Environ. Microbiol.">
        <title>Genomic resolution of a cold subsurface aquifer community provides metabolic insights for novel microbes adapted to high CO concentrations.</title>
        <authorList>
            <person name="Probst A.J."/>
            <person name="Castelle C.J."/>
            <person name="Singh A."/>
            <person name="Brown C.T."/>
            <person name="Anantharaman K."/>
            <person name="Sharon I."/>
            <person name="Hug L.A."/>
            <person name="Burstein D."/>
            <person name="Emerson J.B."/>
            <person name="Thomas B.C."/>
            <person name="Banfield J.F."/>
        </authorList>
    </citation>
    <scope>NUCLEOTIDE SEQUENCE [LARGE SCALE GENOMIC DNA]</scope>
    <source>
        <strain evidence="9">CG1_02_37_22</strain>
    </source>
</reference>
<dbReference type="GO" id="GO:1900376">
    <property type="term" value="P:regulation of secondary metabolite biosynthetic process"/>
    <property type="evidence" value="ECO:0007669"/>
    <property type="project" value="TreeGrafter"/>
</dbReference>
<dbReference type="InterPro" id="IPR002481">
    <property type="entry name" value="FUR"/>
</dbReference>
<dbReference type="Proteomes" id="UP000183120">
    <property type="component" value="Unassembled WGS sequence"/>
</dbReference>
<evidence type="ECO:0000256" key="3">
    <source>
        <dbReference type="ARBA" id="ARBA00022833"/>
    </source>
</evidence>
<feature type="binding site" evidence="8">
    <location>
        <position position="126"/>
    </location>
    <ligand>
        <name>Fe cation</name>
        <dbReference type="ChEBI" id="CHEBI:24875"/>
    </ligand>
</feature>
<dbReference type="PANTHER" id="PTHR33202">
    <property type="entry name" value="ZINC UPTAKE REGULATION PROTEIN"/>
    <property type="match status" value="1"/>
</dbReference>
<keyword evidence="7" id="KW-0479">Metal-binding</keyword>
<evidence type="ECO:0000313" key="10">
    <source>
        <dbReference type="Proteomes" id="UP000183120"/>
    </source>
</evidence>
<evidence type="ECO:0000256" key="5">
    <source>
        <dbReference type="ARBA" id="ARBA00023125"/>
    </source>
</evidence>
<dbReference type="Gene3D" id="3.30.1490.190">
    <property type="match status" value="1"/>
</dbReference>
<feature type="binding site" evidence="7">
    <location>
        <position position="94"/>
    </location>
    <ligand>
        <name>Zn(2+)</name>
        <dbReference type="ChEBI" id="CHEBI:29105"/>
    </ligand>
</feature>
<evidence type="ECO:0000313" key="9">
    <source>
        <dbReference type="EMBL" id="OIO15101.1"/>
    </source>
</evidence>
<dbReference type="STRING" id="1805209.AUJ73_01325"/>
<comment type="cofactor">
    <cofactor evidence="8">
        <name>Mn(2+)</name>
        <dbReference type="ChEBI" id="CHEBI:29035"/>
    </cofactor>
    <cofactor evidence="8">
        <name>Fe(2+)</name>
        <dbReference type="ChEBI" id="CHEBI:29033"/>
    </cofactor>
    <text evidence="8">Binds 1 Mn(2+) or Fe(2+) ion per subunit.</text>
</comment>
<dbReference type="GO" id="GO:0008270">
    <property type="term" value="F:zinc ion binding"/>
    <property type="evidence" value="ECO:0007669"/>
    <property type="project" value="TreeGrafter"/>
</dbReference>
<dbReference type="Pfam" id="PF01475">
    <property type="entry name" value="FUR"/>
    <property type="match status" value="1"/>
</dbReference>
<evidence type="ECO:0000256" key="8">
    <source>
        <dbReference type="PIRSR" id="PIRSR602481-2"/>
    </source>
</evidence>
<dbReference type="SUPFAM" id="SSF46785">
    <property type="entry name" value="Winged helix' DNA-binding domain"/>
    <property type="match status" value="1"/>
</dbReference>
<evidence type="ECO:0000256" key="4">
    <source>
        <dbReference type="ARBA" id="ARBA00023015"/>
    </source>
</evidence>
<evidence type="ECO:0000256" key="6">
    <source>
        <dbReference type="ARBA" id="ARBA00023163"/>
    </source>
</evidence>
<keyword evidence="3 7" id="KW-0862">Zinc</keyword>
<evidence type="ECO:0000256" key="7">
    <source>
        <dbReference type="PIRSR" id="PIRSR602481-1"/>
    </source>
</evidence>
<dbReference type="AlphaFoldDB" id="A0A1J4TWW5"/>
<feature type="binding site" evidence="7">
    <location>
        <position position="134"/>
    </location>
    <ligand>
        <name>Zn(2+)</name>
        <dbReference type="ChEBI" id="CHEBI:29105"/>
    </ligand>
</feature>
<dbReference type="InterPro" id="IPR036390">
    <property type="entry name" value="WH_DNA-bd_sf"/>
</dbReference>
<feature type="binding site" evidence="7">
    <location>
        <position position="137"/>
    </location>
    <ligand>
        <name>Zn(2+)</name>
        <dbReference type="ChEBI" id="CHEBI:29105"/>
    </ligand>
</feature>
<dbReference type="GO" id="GO:0003700">
    <property type="term" value="F:DNA-binding transcription factor activity"/>
    <property type="evidence" value="ECO:0007669"/>
    <property type="project" value="InterPro"/>
</dbReference>
<dbReference type="CDD" id="cd07153">
    <property type="entry name" value="Fur_like"/>
    <property type="match status" value="1"/>
</dbReference>
<organism evidence="9 10">
    <name type="scientific">Candidatus Gottesmanbacteria bacterium CG1_02_37_22</name>
    <dbReference type="NCBI Taxonomy" id="1805209"/>
    <lineage>
        <taxon>Bacteria</taxon>
        <taxon>Candidatus Gottesmaniibacteriota</taxon>
    </lineage>
</organism>
<name>A0A1J4TWW5_9BACT</name>
<feature type="binding site" evidence="7">
    <location>
        <position position="97"/>
    </location>
    <ligand>
        <name>Zn(2+)</name>
        <dbReference type="ChEBI" id="CHEBI:29105"/>
    </ligand>
</feature>
<proteinExistence type="inferred from homology"/>
<keyword evidence="4" id="KW-0805">Transcription regulation</keyword>
<sequence>MNFDLTLSSLQDKGCRITKIRKEVVKIFSRTQKPLSANELEKLLLKAKLTVNKATIYRELQFFLHNNFIIEVFLYPDKISYESSELKHHHHLICDSCGNIDNITNCLIEELDEDVYKKKGFKIKRHMLEFYGTCADCTKNSTHR</sequence>